<keyword evidence="1" id="KW-1133">Transmembrane helix</keyword>
<gene>
    <name evidence="3" type="ORF">TRP8649_02964</name>
</gene>
<dbReference type="Pfam" id="PF13116">
    <property type="entry name" value="YhdP"/>
    <property type="match status" value="1"/>
</dbReference>
<dbReference type="PANTHER" id="PTHR30441">
    <property type="entry name" value="DUF748 DOMAIN-CONTAINING PROTEIN"/>
    <property type="match status" value="1"/>
</dbReference>
<reference evidence="4" key="1">
    <citation type="submission" date="2017-05" db="EMBL/GenBank/DDBJ databases">
        <authorList>
            <person name="Rodrigo-Torres L."/>
            <person name="Arahal R. D."/>
            <person name="Lucena T."/>
        </authorList>
    </citation>
    <scope>NUCLEOTIDE SEQUENCE [LARGE SCALE GENOMIC DNA]</scope>
    <source>
        <strain evidence="4">CECT 8649</strain>
    </source>
</reference>
<name>A0A238JFA7_9RHOB</name>
<organism evidence="3 4">
    <name type="scientific">Pelagimonas phthalicica</name>
    <dbReference type="NCBI Taxonomy" id="1037362"/>
    <lineage>
        <taxon>Bacteria</taxon>
        <taxon>Pseudomonadati</taxon>
        <taxon>Pseudomonadota</taxon>
        <taxon>Alphaproteobacteria</taxon>
        <taxon>Rhodobacterales</taxon>
        <taxon>Roseobacteraceae</taxon>
        <taxon>Pelagimonas</taxon>
    </lineage>
</organism>
<sequence>MSARETDTSKEKPKRSRRRTGGLIALGSLVFVLVLAGIGAALMVGRPVDAPPWLRDKIEERIAQTVPGIDVHFGRMSLLVQRSGLARIILWDVNIQNKRGEQIAALSDIEAGLSPTALLRGQLVMKEAQVSGAFVTLQRDEHGRLGLALGDAFAEGTDMPDVTEILAQVDQAMLDPRLSELKLFEADALTLRYEDLRARQGWTADGGRLRLENKDGELQLSGDVALLGGGDGVATLSINAQSPIGKPELDFGFAFRDLGSRDIATQSPALAWLKELDAPISGSLRSRMRSDATLGPLNATLKIGAGVLQPNLATRAIPFDGAKTYFSYDPQNALLQFDEISISSDLGQISAEGKAQLQGIETGWPEGLFGQVRLSDIRLAKGTLFDRALDVSGADLAFQLKLDPFQFTLGELSVTDPDFPIMAKGDVFARSNGWALSLDATAEHTTPEQVMSFWPEDFRVKSRKWVSENVKSGVLKDVTFALRAEPEEKPQTFVDFRFDEGVVTFNNRLPPIQDAIGRLNIYQGRLGLTLESGVLYPEKGGAIALDGSEFVIPDFKQRPTMGLLDLKAASSLTAGLSFLDNEVWRVLAKVGKTPDLATGRAEVAGKVEIPLVKGLKLADVLLRLKGTLRDVESATLVPNRTLNAKSLALDLTNKKVSVSGDVLLSGVAAQGRWEQSLTGGNGRVLADVSLSPKSLAAFGVALPDGMIRGKGTGKFVLDLVKDQTPKFTLSSDLKGIGLAIAPLGWALREGSTGAFTVAGQLSQPVKLDRMTLNAAGLEAQGNVALKADGSFDRLTLASLKLGSWLDVAGFIRGRGTGNAPAIEVTSGRVDLRQAQFGTGGGSGSGGSGGGPLSVTLEQLQVTDSIQMLNFRGNFDLAKGMEGRFDAALGKRANITGRVVPQGNRSAFRIRGEDAGDILRDTGYLKTVQDGSFKLDLAPVKGTTGSYDGKLEIEGARVRQAPAIGALLDAISIVGLLDQLNGPGIFFANIEAKFRLTPSQVILTEASAVGPSMGISMNGYYDLARGRMDMQGVLSPIYFVNGIGRLIARKGEGLIGFNFDLTGSVDNPRVAVNPLSVFTPGMFREIFRRPPPEVSQ</sequence>
<proteinExistence type="predicted"/>
<dbReference type="EMBL" id="FXXP01000002">
    <property type="protein sequence ID" value="SMX28837.1"/>
    <property type="molecule type" value="Genomic_DNA"/>
</dbReference>
<keyword evidence="4" id="KW-1185">Reference proteome</keyword>
<evidence type="ECO:0000259" key="2">
    <source>
        <dbReference type="Pfam" id="PF13116"/>
    </source>
</evidence>
<dbReference type="Proteomes" id="UP000225972">
    <property type="component" value="Unassembled WGS sequence"/>
</dbReference>
<dbReference type="RefSeq" id="WP_235871936.1">
    <property type="nucleotide sequence ID" value="NZ_FXXP01000002.1"/>
</dbReference>
<dbReference type="AlphaFoldDB" id="A0A238JFA7"/>
<dbReference type="GO" id="GO:0090313">
    <property type="term" value="P:regulation of protein targeting to membrane"/>
    <property type="evidence" value="ECO:0007669"/>
    <property type="project" value="TreeGrafter"/>
</dbReference>
<accession>A0A238JFA7</accession>
<dbReference type="PANTHER" id="PTHR30441:SF8">
    <property type="entry name" value="DUF748 DOMAIN-CONTAINING PROTEIN"/>
    <property type="match status" value="1"/>
</dbReference>
<evidence type="ECO:0000313" key="4">
    <source>
        <dbReference type="Proteomes" id="UP000225972"/>
    </source>
</evidence>
<evidence type="ECO:0000313" key="3">
    <source>
        <dbReference type="EMBL" id="SMX28837.1"/>
    </source>
</evidence>
<dbReference type="InterPro" id="IPR025263">
    <property type="entry name" value="YhdP_central"/>
</dbReference>
<dbReference type="InterPro" id="IPR052894">
    <property type="entry name" value="AsmA-related"/>
</dbReference>
<feature type="transmembrane region" description="Helical" evidence="1">
    <location>
        <begin position="21"/>
        <end position="44"/>
    </location>
</feature>
<evidence type="ECO:0000256" key="1">
    <source>
        <dbReference type="SAM" id="Phobius"/>
    </source>
</evidence>
<keyword evidence="1" id="KW-0472">Membrane</keyword>
<feature type="domain" description="YhdP central" evidence="2">
    <location>
        <begin position="358"/>
        <end position="811"/>
    </location>
</feature>
<dbReference type="GO" id="GO:0005886">
    <property type="term" value="C:plasma membrane"/>
    <property type="evidence" value="ECO:0007669"/>
    <property type="project" value="TreeGrafter"/>
</dbReference>
<keyword evidence="1" id="KW-0812">Transmembrane</keyword>
<protein>
    <recommendedName>
        <fullName evidence="2">YhdP central domain-containing protein</fullName>
    </recommendedName>
</protein>